<name>A0ABQ9UTN7_SAGOE</name>
<evidence type="ECO:0000313" key="3">
    <source>
        <dbReference type="EMBL" id="KAK2099833.1"/>
    </source>
</evidence>
<evidence type="ECO:0000256" key="1">
    <source>
        <dbReference type="ARBA" id="ARBA00009809"/>
    </source>
</evidence>
<dbReference type="Pfam" id="PF01301">
    <property type="entry name" value="Glyco_hydro_35"/>
    <property type="match status" value="1"/>
</dbReference>
<keyword evidence="4" id="KW-1185">Reference proteome</keyword>
<organism evidence="3 4">
    <name type="scientific">Saguinus oedipus</name>
    <name type="common">Cotton-top tamarin</name>
    <name type="synonym">Oedipomidas oedipus</name>
    <dbReference type="NCBI Taxonomy" id="9490"/>
    <lineage>
        <taxon>Eukaryota</taxon>
        <taxon>Metazoa</taxon>
        <taxon>Chordata</taxon>
        <taxon>Craniata</taxon>
        <taxon>Vertebrata</taxon>
        <taxon>Euteleostomi</taxon>
        <taxon>Mammalia</taxon>
        <taxon>Eutheria</taxon>
        <taxon>Euarchontoglires</taxon>
        <taxon>Primates</taxon>
        <taxon>Haplorrhini</taxon>
        <taxon>Platyrrhini</taxon>
        <taxon>Cebidae</taxon>
        <taxon>Callitrichinae</taxon>
        <taxon>Saguinus</taxon>
    </lineage>
</organism>
<dbReference type="Gene3D" id="3.20.20.80">
    <property type="entry name" value="Glycosidases"/>
    <property type="match status" value="1"/>
</dbReference>
<gene>
    <name evidence="3" type="ORF">P7K49_021181</name>
</gene>
<comment type="caution">
    <text evidence="3">The sequence shown here is derived from an EMBL/GenBank/DDBJ whole genome shotgun (WGS) entry which is preliminary data.</text>
</comment>
<proteinExistence type="inferred from homology"/>
<dbReference type="EMBL" id="JASSZA010000010">
    <property type="protein sequence ID" value="KAK2099833.1"/>
    <property type="molecule type" value="Genomic_DNA"/>
</dbReference>
<sequence>MGEADDVDPSRAFVLMASEIGLWVILRPGPYICSEIDLGGLPSALEVEAGVSFQIPQVYENGLKVSRGTDPSRTPECYGTVRQLGRCAVSQAAEPTPSSPCLSISDPEPAPLTPSWLLQDPRVLLRTTNKGFIEAVEKYFDHLIPRVIPLQVKPNYLLHLSYGHFRERVCFGLVTKEPHAVSMSK</sequence>
<dbReference type="SUPFAM" id="SSF51445">
    <property type="entry name" value="(Trans)glycosidases"/>
    <property type="match status" value="1"/>
</dbReference>
<reference evidence="3 4" key="1">
    <citation type="submission" date="2023-05" db="EMBL/GenBank/DDBJ databases">
        <title>B98-5 Cell Line De Novo Hybrid Assembly: An Optical Mapping Approach.</title>
        <authorList>
            <person name="Kananen K."/>
            <person name="Auerbach J.A."/>
            <person name="Kautto E."/>
            <person name="Blachly J.S."/>
        </authorList>
    </citation>
    <scope>NUCLEOTIDE SEQUENCE [LARGE SCALE GENOMIC DNA]</scope>
    <source>
        <strain evidence="3">B95-8</strain>
        <tissue evidence="3">Cell line</tissue>
    </source>
</reference>
<dbReference type="InterPro" id="IPR017853">
    <property type="entry name" value="GH"/>
</dbReference>
<comment type="similarity">
    <text evidence="1">Belongs to the glycosyl hydrolase 35 family.</text>
</comment>
<dbReference type="Proteomes" id="UP001266305">
    <property type="component" value="Unassembled WGS sequence"/>
</dbReference>
<feature type="domain" description="Glycoside hydrolase 35 catalytic" evidence="2">
    <location>
        <begin position="12"/>
        <end position="50"/>
    </location>
</feature>
<evidence type="ECO:0000313" key="4">
    <source>
        <dbReference type="Proteomes" id="UP001266305"/>
    </source>
</evidence>
<dbReference type="InterPro" id="IPR001944">
    <property type="entry name" value="Glycoside_Hdrlase_35"/>
</dbReference>
<dbReference type="InterPro" id="IPR031330">
    <property type="entry name" value="Gly_Hdrlase_35_cat"/>
</dbReference>
<protein>
    <recommendedName>
        <fullName evidence="2">Glycoside hydrolase 35 catalytic domain-containing protein</fullName>
    </recommendedName>
</protein>
<evidence type="ECO:0000259" key="2">
    <source>
        <dbReference type="Pfam" id="PF01301"/>
    </source>
</evidence>
<dbReference type="PANTHER" id="PTHR23421">
    <property type="entry name" value="BETA-GALACTOSIDASE RELATED"/>
    <property type="match status" value="1"/>
</dbReference>
<accession>A0ABQ9UTN7</accession>